<dbReference type="eggNOG" id="COG2233">
    <property type="taxonomic scope" value="Bacteria"/>
</dbReference>
<proteinExistence type="inferred from homology"/>
<keyword evidence="5 7" id="KW-1133">Transmembrane helix</keyword>
<evidence type="ECO:0000256" key="6">
    <source>
        <dbReference type="ARBA" id="ARBA00023136"/>
    </source>
</evidence>
<keyword evidence="9" id="KW-1185">Reference proteome</keyword>
<feature type="transmembrane region" description="Helical" evidence="7">
    <location>
        <begin position="365"/>
        <end position="386"/>
    </location>
</feature>
<keyword evidence="6 7" id="KW-0472">Membrane</keyword>
<comment type="similarity">
    <text evidence="2">Belongs to the nucleobase:cation symporter-2 (NCS2) (TC 2.A.40) family.</text>
</comment>
<organism evidence="8 9">
    <name type="scientific">Actinokineospora spheciospongiae</name>
    <dbReference type="NCBI Taxonomy" id="909613"/>
    <lineage>
        <taxon>Bacteria</taxon>
        <taxon>Bacillati</taxon>
        <taxon>Actinomycetota</taxon>
        <taxon>Actinomycetes</taxon>
        <taxon>Pseudonocardiales</taxon>
        <taxon>Pseudonocardiaceae</taxon>
        <taxon>Actinokineospora</taxon>
    </lineage>
</organism>
<evidence type="ECO:0000256" key="7">
    <source>
        <dbReference type="SAM" id="Phobius"/>
    </source>
</evidence>
<feature type="transmembrane region" description="Helical" evidence="7">
    <location>
        <begin position="334"/>
        <end position="353"/>
    </location>
</feature>
<protein>
    <submittedName>
        <fullName evidence="8">Uracil permease</fullName>
    </submittedName>
</protein>
<feature type="transmembrane region" description="Helical" evidence="7">
    <location>
        <begin position="258"/>
        <end position="276"/>
    </location>
</feature>
<dbReference type="GO" id="GO:0042907">
    <property type="term" value="F:xanthine transmembrane transporter activity"/>
    <property type="evidence" value="ECO:0007669"/>
    <property type="project" value="TreeGrafter"/>
</dbReference>
<dbReference type="PANTHER" id="PTHR42810:SF2">
    <property type="entry name" value="PURINE PERMEASE C1399.01C-RELATED"/>
    <property type="match status" value="1"/>
</dbReference>
<feature type="transmembrane region" description="Helical" evidence="7">
    <location>
        <begin position="133"/>
        <end position="156"/>
    </location>
</feature>
<accession>W7IXP9</accession>
<sequence>MNITVSYRLIDYVLWHHARHPVGGTGGWRGELTVWSVHGDGRRLRDGEVVAPDERLSWPLTIGLGVQHVAAMFSATVLVPALTGFPATTTLLFSGLGTLLFVVITRNRIPSYLGSSFAFVAPLVAAVNESPAAKLGGVLVAGLLLIGVGIAVKALGVRLLESVMPPVVTGAVVVIIGLSLVPNATDNFGEQPLIALVTVAVITGCTVVARGLLSRVSILAGVLAGWITAAVAGGIDPDKAERLGASAWLGLPELQSPQFRPTVILVVIPVVLVLVAENVGHVKAVAAVTGRNLDGSVGDALIANGLATALAGAGGGSGTTTYAENIGVMAATRVYSTATYVVAAAASVLLSLSPKFGALIDTVPAGVLGGASVLLYGMIALVGVRIWQENRVDFAEPVNLAVVAVAVAAGVGNLTVTLGGMTVDGIGWGSIAVVAAHPLLRWLRRRGRGGGSDLSARRPRG</sequence>
<comment type="subcellular location">
    <subcellularLocation>
        <location evidence="1">Membrane</location>
        <topology evidence="1">Multi-pass membrane protein</topology>
    </subcellularLocation>
</comment>
<dbReference type="AlphaFoldDB" id="W7IXP9"/>
<dbReference type="EMBL" id="AYXG01000228">
    <property type="protein sequence ID" value="EWC58814.1"/>
    <property type="molecule type" value="Genomic_DNA"/>
</dbReference>
<evidence type="ECO:0000256" key="3">
    <source>
        <dbReference type="ARBA" id="ARBA00022448"/>
    </source>
</evidence>
<feature type="transmembrane region" description="Helical" evidence="7">
    <location>
        <begin position="193"/>
        <end position="209"/>
    </location>
</feature>
<evidence type="ECO:0000313" key="9">
    <source>
        <dbReference type="Proteomes" id="UP000019277"/>
    </source>
</evidence>
<keyword evidence="4 7" id="KW-0812">Transmembrane</keyword>
<dbReference type="PANTHER" id="PTHR42810">
    <property type="entry name" value="PURINE PERMEASE C1399.01C-RELATED"/>
    <property type="match status" value="1"/>
</dbReference>
<evidence type="ECO:0000256" key="2">
    <source>
        <dbReference type="ARBA" id="ARBA00008821"/>
    </source>
</evidence>
<evidence type="ECO:0000256" key="5">
    <source>
        <dbReference type="ARBA" id="ARBA00022989"/>
    </source>
</evidence>
<dbReference type="Proteomes" id="UP000019277">
    <property type="component" value="Unassembled WGS sequence"/>
</dbReference>
<feature type="transmembrane region" description="Helical" evidence="7">
    <location>
        <begin position="216"/>
        <end position="235"/>
    </location>
</feature>
<comment type="caution">
    <text evidence="8">The sequence shown here is derived from an EMBL/GenBank/DDBJ whole genome shotgun (WGS) entry which is preliminary data.</text>
</comment>
<dbReference type="STRING" id="909613.UO65_5931"/>
<dbReference type="GO" id="GO:0005886">
    <property type="term" value="C:plasma membrane"/>
    <property type="evidence" value="ECO:0007669"/>
    <property type="project" value="TreeGrafter"/>
</dbReference>
<dbReference type="Pfam" id="PF00860">
    <property type="entry name" value="Xan_ur_permease"/>
    <property type="match status" value="1"/>
</dbReference>
<name>W7IXP9_9PSEU</name>
<reference evidence="8 9" key="1">
    <citation type="journal article" date="2014" name="Genome Announc.">
        <title>Draft Genome Sequence of the Antitrypanosomally Active Sponge-Associated Bacterium Actinokineospora sp. Strain EG49.</title>
        <authorList>
            <person name="Harjes J."/>
            <person name="Ryu T."/>
            <person name="Abdelmohsen U.R."/>
            <person name="Moitinho-Silva L."/>
            <person name="Horn H."/>
            <person name="Ravasi T."/>
            <person name="Hentschel U."/>
        </authorList>
    </citation>
    <scope>NUCLEOTIDE SEQUENCE [LARGE SCALE GENOMIC DNA]</scope>
    <source>
        <strain evidence="8 9">EG49</strain>
    </source>
</reference>
<feature type="transmembrane region" description="Helical" evidence="7">
    <location>
        <begin position="111"/>
        <end position="127"/>
    </location>
</feature>
<feature type="transmembrane region" description="Helical" evidence="7">
    <location>
        <begin position="85"/>
        <end position="104"/>
    </location>
</feature>
<evidence type="ECO:0000256" key="4">
    <source>
        <dbReference type="ARBA" id="ARBA00022692"/>
    </source>
</evidence>
<feature type="transmembrane region" description="Helical" evidence="7">
    <location>
        <begin position="163"/>
        <end position="181"/>
    </location>
</feature>
<dbReference type="InterPro" id="IPR006043">
    <property type="entry name" value="NCS2"/>
</dbReference>
<gene>
    <name evidence="8" type="ORF">UO65_5931</name>
</gene>
<dbReference type="PATRIC" id="fig|909613.9.peg.5932"/>
<keyword evidence="3" id="KW-0813">Transport</keyword>
<feature type="transmembrane region" description="Helical" evidence="7">
    <location>
        <begin position="398"/>
        <end position="419"/>
    </location>
</feature>
<evidence type="ECO:0000313" key="8">
    <source>
        <dbReference type="EMBL" id="EWC58814.1"/>
    </source>
</evidence>
<feature type="transmembrane region" description="Helical" evidence="7">
    <location>
        <begin position="425"/>
        <end position="443"/>
    </location>
</feature>
<evidence type="ECO:0000256" key="1">
    <source>
        <dbReference type="ARBA" id="ARBA00004141"/>
    </source>
</evidence>